<feature type="transmembrane region" description="Helical" evidence="2">
    <location>
        <begin position="187"/>
        <end position="204"/>
    </location>
</feature>
<protein>
    <submittedName>
        <fullName evidence="3">Uncharacterized protein</fullName>
    </submittedName>
</protein>
<evidence type="ECO:0000256" key="2">
    <source>
        <dbReference type="SAM" id="Phobius"/>
    </source>
</evidence>
<keyword evidence="2" id="KW-0472">Membrane</keyword>
<dbReference type="AlphaFoldDB" id="A0A6C0AZT4"/>
<keyword evidence="2" id="KW-0812">Transmembrane</keyword>
<sequence>MTSELALASNFSNTTDSSIDSTIELHEMVDDLVEDMENAVDWIAESSPEELSEIIRYYNEVARTVQKQQGHISNLINDFIYIINSRPQLKQAGGSMSMGMLSGRMAQKRNKKRAENRKKAYEKKKAEDERQFREVQQKVIPNNQVYGVTHKPTSFSASTFIAEQEQQKELEKARLKENEMPLSESEMYFYGVIVPIFIFLGMLYKNRYRFMRRRKGGKSMKLKKQNKTVKKRVKL</sequence>
<feature type="compositionally biased region" description="Basic and acidic residues" evidence="1">
    <location>
        <begin position="117"/>
        <end position="128"/>
    </location>
</feature>
<accession>A0A6C0AZT4</accession>
<proteinExistence type="predicted"/>
<organism evidence="3">
    <name type="scientific">viral metagenome</name>
    <dbReference type="NCBI Taxonomy" id="1070528"/>
    <lineage>
        <taxon>unclassified sequences</taxon>
        <taxon>metagenomes</taxon>
        <taxon>organismal metagenomes</taxon>
    </lineage>
</organism>
<reference evidence="3" key="1">
    <citation type="journal article" date="2020" name="Nature">
        <title>Giant virus diversity and host interactions through global metagenomics.</title>
        <authorList>
            <person name="Schulz F."/>
            <person name="Roux S."/>
            <person name="Paez-Espino D."/>
            <person name="Jungbluth S."/>
            <person name="Walsh D.A."/>
            <person name="Denef V.J."/>
            <person name="McMahon K.D."/>
            <person name="Konstantinidis K.T."/>
            <person name="Eloe-Fadrosh E.A."/>
            <person name="Kyrpides N.C."/>
            <person name="Woyke T."/>
        </authorList>
    </citation>
    <scope>NUCLEOTIDE SEQUENCE</scope>
    <source>
        <strain evidence="3">GVMAG-M-3300009182-78</strain>
    </source>
</reference>
<evidence type="ECO:0000313" key="3">
    <source>
        <dbReference type="EMBL" id="QHS85316.1"/>
    </source>
</evidence>
<feature type="region of interest" description="Disordered" evidence="1">
    <location>
        <begin position="215"/>
        <end position="235"/>
    </location>
</feature>
<evidence type="ECO:0000256" key="1">
    <source>
        <dbReference type="SAM" id="MobiDB-lite"/>
    </source>
</evidence>
<dbReference type="EMBL" id="MN739042">
    <property type="protein sequence ID" value="QHS85316.1"/>
    <property type="molecule type" value="Genomic_DNA"/>
</dbReference>
<keyword evidence="2" id="KW-1133">Transmembrane helix</keyword>
<feature type="compositionally biased region" description="Basic residues" evidence="1">
    <location>
        <begin position="106"/>
        <end position="116"/>
    </location>
</feature>
<name>A0A6C0AZT4_9ZZZZ</name>
<feature type="region of interest" description="Disordered" evidence="1">
    <location>
        <begin position="105"/>
        <end position="128"/>
    </location>
</feature>